<reference evidence="4" key="3">
    <citation type="submission" date="2025-09" db="UniProtKB">
        <authorList>
            <consortium name="Ensembl"/>
        </authorList>
    </citation>
    <scope>IDENTIFICATION</scope>
</reference>
<dbReference type="AlphaFoldDB" id="A0AAQ4P1N2"/>
<dbReference type="CDD" id="cd02947">
    <property type="entry name" value="TRX_family"/>
    <property type="match status" value="1"/>
</dbReference>
<organism evidence="4 5">
    <name type="scientific">Gasterosteus aculeatus aculeatus</name>
    <name type="common">three-spined stickleback</name>
    <dbReference type="NCBI Taxonomy" id="481459"/>
    <lineage>
        <taxon>Eukaryota</taxon>
        <taxon>Metazoa</taxon>
        <taxon>Chordata</taxon>
        <taxon>Craniata</taxon>
        <taxon>Vertebrata</taxon>
        <taxon>Euteleostomi</taxon>
        <taxon>Actinopterygii</taxon>
        <taxon>Neopterygii</taxon>
        <taxon>Teleostei</taxon>
        <taxon>Neoteleostei</taxon>
        <taxon>Acanthomorphata</taxon>
        <taxon>Eupercaria</taxon>
        <taxon>Perciformes</taxon>
        <taxon>Cottioidei</taxon>
        <taxon>Gasterosteales</taxon>
        <taxon>Gasterosteidae</taxon>
        <taxon>Gasterosteus</taxon>
    </lineage>
</organism>
<evidence type="ECO:0000256" key="2">
    <source>
        <dbReference type="ARBA" id="ARBA00023284"/>
    </source>
</evidence>
<dbReference type="SUPFAM" id="SSF52833">
    <property type="entry name" value="Thioredoxin-like"/>
    <property type="match status" value="1"/>
</dbReference>
<accession>A0AAQ4P1N2</accession>
<feature type="domain" description="Thioredoxin" evidence="3">
    <location>
        <begin position="1"/>
        <end position="115"/>
    </location>
</feature>
<dbReference type="Ensembl" id="ENSGACT00000062886.1">
    <property type="protein sequence ID" value="ENSGACP00000032686.1"/>
    <property type="gene ID" value="ENSGACG00000019142.2"/>
</dbReference>
<dbReference type="GeneTree" id="ENSGT00940000163988"/>
<proteinExistence type="predicted"/>
<evidence type="ECO:0000259" key="3">
    <source>
        <dbReference type="PROSITE" id="PS51352"/>
    </source>
</evidence>
<dbReference type="PANTHER" id="PTHR46115">
    <property type="entry name" value="THIOREDOXIN-LIKE PROTEIN 1"/>
    <property type="match status" value="1"/>
</dbReference>
<keyword evidence="5" id="KW-1185">Reference proteome</keyword>
<dbReference type="Pfam" id="PF00085">
    <property type="entry name" value="Thioredoxin"/>
    <property type="match status" value="1"/>
</dbReference>
<dbReference type="PRINTS" id="PR00421">
    <property type="entry name" value="THIOREDOXIN"/>
</dbReference>
<dbReference type="InterPro" id="IPR013766">
    <property type="entry name" value="Thioredoxin_domain"/>
</dbReference>
<sequence>MANAVREVESLVEFHQILKDSGDKLVVVDFTATWCGPCKMIAPIFVKEAAKPENKNVVFLKVDVDDCEDVSKECGISCMPTFHFYKNGAKVNKRAYRPSAKSDKSILSLSSTRRPLSFRYSSSPAPTWTRCWKNWWL</sequence>
<reference evidence="4 5" key="1">
    <citation type="journal article" date="2021" name="G3 (Bethesda)">
        <title>Improved contiguity of the threespine stickleback genome using long-read sequencing.</title>
        <authorList>
            <person name="Nath S."/>
            <person name="Shaw D.E."/>
            <person name="White M.A."/>
        </authorList>
    </citation>
    <scope>NUCLEOTIDE SEQUENCE [LARGE SCALE GENOMIC DNA]</scope>
    <source>
        <strain evidence="4 5">Lake Benthic</strain>
    </source>
</reference>
<reference evidence="4" key="2">
    <citation type="submission" date="2025-08" db="UniProtKB">
        <authorList>
            <consortium name="Ensembl"/>
        </authorList>
    </citation>
    <scope>IDENTIFICATION</scope>
</reference>
<dbReference type="InterPro" id="IPR036249">
    <property type="entry name" value="Thioredoxin-like_sf"/>
</dbReference>
<evidence type="ECO:0000313" key="5">
    <source>
        <dbReference type="Proteomes" id="UP000007635"/>
    </source>
</evidence>
<dbReference type="Proteomes" id="UP000007635">
    <property type="component" value="Chromosome VII"/>
</dbReference>
<protein>
    <recommendedName>
        <fullName evidence="3">Thioredoxin domain-containing protein</fullName>
    </recommendedName>
</protein>
<evidence type="ECO:0000256" key="1">
    <source>
        <dbReference type="ARBA" id="ARBA00023157"/>
    </source>
</evidence>
<dbReference type="InterPro" id="IPR017937">
    <property type="entry name" value="Thioredoxin_CS"/>
</dbReference>
<evidence type="ECO:0000313" key="4">
    <source>
        <dbReference type="Ensembl" id="ENSGACP00000032686.1"/>
    </source>
</evidence>
<dbReference type="PROSITE" id="PS00194">
    <property type="entry name" value="THIOREDOXIN_1"/>
    <property type="match status" value="1"/>
</dbReference>
<name>A0AAQ4P1N2_GASAC</name>
<dbReference type="PROSITE" id="PS51352">
    <property type="entry name" value="THIOREDOXIN_2"/>
    <property type="match status" value="1"/>
</dbReference>
<keyword evidence="2" id="KW-0676">Redox-active center</keyword>
<dbReference type="Gene3D" id="3.40.30.10">
    <property type="entry name" value="Glutaredoxin"/>
    <property type="match status" value="1"/>
</dbReference>
<keyword evidence="1" id="KW-1015">Disulfide bond</keyword>